<protein>
    <recommendedName>
        <fullName evidence="3">Reverse transcriptase domain-containing protein</fullName>
    </recommendedName>
</protein>
<dbReference type="AlphaFoldDB" id="A0AAN7RR47"/>
<dbReference type="Proteomes" id="UP001333110">
    <property type="component" value="Unassembled WGS sequence"/>
</dbReference>
<sequence>MAYILKPKQNNRLKNCIKHNPTIQKSELHSKHGVTTWKDAFQRAGTVQTVAIPWRTMLKQRLTLQPVDHPNARAGGCALKEAAACGEPTQEQAPGRSCSPWKGACMGADLLAEPAACGGSRLEQSVPEGLHPVEGTHTGAILEELQPMRRTHIGEVCEGLDPMGGTPCWSRRRSKMDDPRNYRLVSLISILGKVREQILIGATYKHIIDKKVIWISQHGFMRGKSCLTNLTAFYDKMTW</sequence>
<evidence type="ECO:0000313" key="2">
    <source>
        <dbReference type="Proteomes" id="UP001333110"/>
    </source>
</evidence>
<comment type="caution">
    <text evidence="1">The sequence shown here is derived from an EMBL/GenBank/DDBJ whole genome shotgun (WGS) entry which is preliminary data.</text>
</comment>
<accession>A0AAN7RR47</accession>
<organism evidence="1 2">
    <name type="scientific">Mycteria americana</name>
    <name type="common">Wood stork</name>
    <dbReference type="NCBI Taxonomy" id="33587"/>
    <lineage>
        <taxon>Eukaryota</taxon>
        <taxon>Metazoa</taxon>
        <taxon>Chordata</taxon>
        <taxon>Craniata</taxon>
        <taxon>Vertebrata</taxon>
        <taxon>Euteleostomi</taxon>
        <taxon>Archelosauria</taxon>
        <taxon>Archosauria</taxon>
        <taxon>Dinosauria</taxon>
        <taxon>Saurischia</taxon>
        <taxon>Theropoda</taxon>
        <taxon>Coelurosauria</taxon>
        <taxon>Aves</taxon>
        <taxon>Neognathae</taxon>
        <taxon>Neoaves</taxon>
        <taxon>Aequornithes</taxon>
        <taxon>Ciconiiformes</taxon>
        <taxon>Ciconiidae</taxon>
        <taxon>Mycteria</taxon>
    </lineage>
</organism>
<evidence type="ECO:0000313" key="1">
    <source>
        <dbReference type="EMBL" id="KAK4812750.1"/>
    </source>
</evidence>
<reference evidence="1 2" key="1">
    <citation type="journal article" date="2023" name="J. Hered.">
        <title>Chromosome-level genome of the wood stork (Mycteria americana) provides insight into avian chromosome evolution.</title>
        <authorList>
            <person name="Flamio R. Jr."/>
            <person name="Ramstad K.M."/>
        </authorList>
    </citation>
    <scope>NUCLEOTIDE SEQUENCE [LARGE SCALE GENOMIC DNA]</scope>
    <source>
        <strain evidence="1">JAX WOST 10</strain>
    </source>
</reference>
<gene>
    <name evidence="1" type="ORF">QYF61_018299</name>
</gene>
<evidence type="ECO:0008006" key="3">
    <source>
        <dbReference type="Google" id="ProtNLM"/>
    </source>
</evidence>
<proteinExistence type="predicted"/>
<name>A0AAN7RR47_MYCAM</name>
<keyword evidence="2" id="KW-1185">Reference proteome</keyword>
<dbReference type="EMBL" id="JAUNZN010000014">
    <property type="protein sequence ID" value="KAK4812750.1"/>
    <property type="molecule type" value="Genomic_DNA"/>
</dbReference>